<comment type="caution">
    <text evidence="6">The sequence shown here is derived from an EMBL/GenBank/DDBJ whole genome shotgun (WGS) entry which is preliminary data.</text>
</comment>
<dbReference type="EMBL" id="ACGP01000191">
    <property type="protein sequence ID" value="EEI23390.1"/>
    <property type="molecule type" value="Genomic_DNA"/>
</dbReference>
<reference evidence="6 7" key="1">
    <citation type="submission" date="2009-01" db="EMBL/GenBank/DDBJ databases">
        <authorList>
            <person name="Qin X."/>
            <person name="Bachman B."/>
            <person name="Battles P."/>
            <person name="Bell A."/>
            <person name="Bess C."/>
            <person name="Bickham C."/>
            <person name="Chaboub L."/>
            <person name="Chen D."/>
            <person name="Coyle M."/>
            <person name="Deiros D.R."/>
            <person name="Dinh H."/>
            <person name="Forbes L."/>
            <person name="Fowler G."/>
            <person name="Francisco L."/>
            <person name="Fu Q."/>
            <person name="Gubbala S."/>
            <person name="Hale W."/>
            <person name="Han Y."/>
            <person name="Hemphill L."/>
            <person name="Highlander S.K."/>
            <person name="Hirani K."/>
            <person name="Hogues M."/>
            <person name="Jackson L."/>
            <person name="Jakkamsetti A."/>
            <person name="Javaid M."/>
            <person name="Jiang H."/>
            <person name="Korchina V."/>
            <person name="Kovar C."/>
            <person name="Lara F."/>
            <person name="Lee S."/>
            <person name="Mata R."/>
            <person name="Mathew T."/>
            <person name="Moen C."/>
            <person name="Morales K."/>
            <person name="Munidasa M."/>
            <person name="Nazareth L."/>
            <person name="Ngo R."/>
            <person name="Nguyen L."/>
            <person name="Okwuonu G."/>
            <person name="Ongeri F."/>
            <person name="Patil S."/>
            <person name="Petrosino J."/>
            <person name="Pham C."/>
            <person name="Pham P."/>
            <person name="Pu L.-L."/>
            <person name="Puazo M."/>
            <person name="Raj R."/>
            <person name="Reid J."/>
            <person name="Rouhana J."/>
            <person name="Saada N."/>
            <person name="Shang Y."/>
            <person name="Simmons D."/>
            <person name="Thornton R."/>
            <person name="Warren J."/>
            <person name="Weissenberger G."/>
            <person name="Zhang J."/>
            <person name="Zhang L."/>
            <person name="Zhou C."/>
            <person name="Zhu D."/>
            <person name="Muzny D."/>
            <person name="Worley K."/>
            <person name="Gibbs R."/>
        </authorList>
    </citation>
    <scope>NUCLEOTIDE SEQUENCE [LARGE SCALE GENOMIC DNA]</scope>
    <source>
        <strain evidence="7">ATCC 8290 / DSM 20176 / CCUG 30140 / JCM 1155 / KCTC 3500 / NBRC 15886 / NCIMB 8040 / NRRL B-1843 / 9</strain>
    </source>
</reference>
<dbReference type="Gene3D" id="1.10.530.10">
    <property type="match status" value="1"/>
</dbReference>
<dbReference type="RefSeq" id="WP_004561683.1">
    <property type="nucleotide sequence ID" value="NZ_AZDF01000017.1"/>
</dbReference>
<dbReference type="GO" id="GO:0004040">
    <property type="term" value="F:amidase activity"/>
    <property type="evidence" value="ECO:0007669"/>
    <property type="project" value="InterPro"/>
</dbReference>
<feature type="chain" id="PRO_5039110354" evidence="4">
    <location>
        <begin position="25"/>
        <end position="502"/>
    </location>
</feature>
<dbReference type="CAZy" id="GH73">
    <property type="family name" value="Glycoside Hydrolase Family 73"/>
</dbReference>
<dbReference type="InterPro" id="IPR051056">
    <property type="entry name" value="Glycosyl_Hydrolase_73"/>
</dbReference>
<dbReference type="PRINTS" id="PR01002">
    <property type="entry name" value="FLGFLGJ"/>
</dbReference>
<feature type="compositionally biased region" description="Low complexity" evidence="3">
    <location>
        <begin position="194"/>
        <end position="235"/>
    </location>
</feature>
<evidence type="ECO:0000256" key="3">
    <source>
        <dbReference type="SAM" id="MobiDB-lite"/>
    </source>
</evidence>
<accession>C0XML9</accession>
<evidence type="ECO:0000313" key="6">
    <source>
        <dbReference type="EMBL" id="EEI23390.1"/>
    </source>
</evidence>
<name>C0XML9_LENH9</name>
<dbReference type="SMART" id="SM00047">
    <property type="entry name" value="LYZ2"/>
    <property type="match status" value="1"/>
</dbReference>
<keyword evidence="7" id="KW-1185">Reference proteome</keyword>
<evidence type="ECO:0000259" key="5">
    <source>
        <dbReference type="SMART" id="SM00047"/>
    </source>
</evidence>
<organism evidence="6 7">
    <name type="scientific">Lentilactobacillus hilgardii (strain ATCC 8290 / DSM 20176 / CCUG 30140 / JCM 1155 / KCTC 3500 / NBRC 15886 / NCIMB 8040 / NRRL B-1843 / 9)</name>
    <dbReference type="NCBI Taxonomy" id="1423757"/>
    <lineage>
        <taxon>Bacteria</taxon>
        <taxon>Bacillati</taxon>
        <taxon>Bacillota</taxon>
        <taxon>Bacilli</taxon>
        <taxon>Lactobacillales</taxon>
        <taxon>Lactobacillaceae</taxon>
        <taxon>Lentilactobacillus</taxon>
    </lineage>
</organism>
<dbReference type="Pfam" id="PF01832">
    <property type="entry name" value="Glucosaminidase"/>
    <property type="match status" value="1"/>
</dbReference>
<evidence type="ECO:0000256" key="1">
    <source>
        <dbReference type="ARBA" id="ARBA00010266"/>
    </source>
</evidence>
<evidence type="ECO:0000313" key="7">
    <source>
        <dbReference type="Proteomes" id="UP000003752"/>
    </source>
</evidence>
<keyword evidence="4" id="KW-0732">Signal</keyword>
<sequence>MLRRFIKLAMVALVISASAIFALAFPGHCTYLTAQASSATSFISDYQGDVKKAAAKYNLYGSVMMAQAALESGWGQSQLTQQANNFFGIKGAYNGQSVSMPTVEYNSNGQMENTTASFKKYPTAYASFADNGSTLRNGTSWDSKYYSGTWKENATTYSDAANALTGKYATAPDYGASLIKIIQQYGLDKTFGETTDQSSSSSSDASTSSNATDSTSSSSSTSSSDSSNSVTTTTQDATPTLSSVKYYKASAAQSVPLSKKYANYYVYNHIKGSSANEKRYSWKSLGVKKRVTVYLDMRGVKKESSGNWYRFRFYPNSKSKRFWVYAPALQFSTIYTGATSGSLVPNKATNGLLYNHVLGSPLLAKKTAKISSLKSKTKYSVDQTALVKTATGQNVWYRIKIGKNKSWIEGVNVATFPEKVAKVDFTANKVISSAAKANYLYTDFSASGQFMKHYKLAQVKLTVGTKVKVDKMGYRINDKSIWYRIACPGSDAKYWVSSKFLS</sequence>
<feature type="region of interest" description="Disordered" evidence="3">
    <location>
        <begin position="192"/>
        <end position="235"/>
    </location>
</feature>
<dbReference type="Gene3D" id="4.10.80.30">
    <property type="entry name" value="DNA polymerase, domain 6"/>
    <property type="match status" value="1"/>
</dbReference>
<comment type="similarity">
    <text evidence="1">Belongs to the glycosyl hydrolase 73 family.</text>
</comment>
<keyword evidence="2" id="KW-0378">Hydrolase</keyword>
<protein>
    <submittedName>
        <fullName evidence="6">Mannosyl-glycoprotein endo-beta-N-acetylglucosaminidase</fullName>
    </submittedName>
</protein>
<feature type="domain" description="Mannosyl-glycoprotein endo-beta-N-acetylglucosamidase-like" evidence="5">
    <location>
        <begin position="31"/>
        <end position="192"/>
    </location>
</feature>
<feature type="signal peptide" evidence="4">
    <location>
        <begin position="1"/>
        <end position="24"/>
    </location>
</feature>
<dbReference type="AlphaFoldDB" id="C0XML9"/>
<proteinExistence type="inferred from homology"/>
<dbReference type="PANTHER" id="PTHR33308">
    <property type="entry name" value="PEPTIDOGLYCAN HYDROLASE FLGJ"/>
    <property type="match status" value="1"/>
</dbReference>
<dbReference type="SMR" id="C0XML9"/>
<dbReference type="HOGENOM" id="CLU_572110_0_0_9"/>
<evidence type="ECO:0000256" key="2">
    <source>
        <dbReference type="ARBA" id="ARBA00022801"/>
    </source>
</evidence>
<gene>
    <name evidence="6" type="ORF">HMPREF0519_2480</name>
</gene>
<dbReference type="PANTHER" id="PTHR33308:SF9">
    <property type="entry name" value="PEPTIDOGLYCAN HYDROLASE FLGJ"/>
    <property type="match status" value="1"/>
</dbReference>
<dbReference type="Proteomes" id="UP000003752">
    <property type="component" value="Unassembled WGS sequence"/>
</dbReference>
<evidence type="ECO:0000256" key="4">
    <source>
        <dbReference type="SAM" id="SignalP"/>
    </source>
</evidence>
<dbReference type="InterPro" id="IPR002901">
    <property type="entry name" value="MGlyc_endo_b_GlcNAc-like_dom"/>
</dbReference>